<protein>
    <submittedName>
        <fullName evidence="2">Uncharacterized protein</fullName>
    </submittedName>
</protein>
<reference evidence="3" key="1">
    <citation type="submission" date="2011-08" db="EMBL/GenBank/DDBJ databases">
        <authorList>
            <person name="Rombauts S."/>
        </authorList>
    </citation>
    <scope>NUCLEOTIDE SEQUENCE</scope>
    <source>
        <strain evidence="3">London</strain>
    </source>
</reference>
<dbReference type="AlphaFoldDB" id="T1JUU7"/>
<dbReference type="EMBL" id="CAEY01000784">
    <property type="status" value="NOT_ANNOTATED_CDS"/>
    <property type="molecule type" value="Genomic_DNA"/>
</dbReference>
<name>T1JUU7_TETUR</name>
<keyword evidence="3" id="KW-1185">Reference proteome</keyword>
<organism evidence="2 3">
    <name type="scientific">Tetranychus urticae</name>
    <name type="common">Two-spotted spider mite</name>
    <dbReference type="NCBI Taxonomy" id="32264"/>
    <lineage>
        <taxon>Eukaryota</taxon>
        <taxon>Metazoa</taxon>
        <taxon>Ecdysozoa</taxon>
        <taxon>Arthropoda</taxon>
        <taxon>Chelicerata</taxon>
        <taxon>Arachnida</taxon>
        <taxon>Acari</taxon>
        <taxon>Acariformes</taxon>
        <taxon>Trombidiformes</taxon>
        <taxon>Prostigmata</taxon>
        <taxon>Eleutherengona</taxon>
        <taxon>Raphignathae</taxon>
        <taxon>Tetranychoidea</taxon>
        <taxon>Tetranychidae</taxon>
        <taxon>Tetranychus</taxon>
    </lineage>
</organism>
<dbReference type="Proteomes" id="UP000015104">
    <property type="component" value="Unassembled WGS sequence"/>
</dbReference>
<proteinExistence type="predicted"/>
<evidence type="ECO:0000313" key="2">
    <source>
        <dbReference type="EnsemblMetazoa" id="tetur02g02240.1"/>
    </source>
</evidence>
<reference evidence="2" key="2">
    <citation type="submission" date="2015-06" db="UniProtKB">
        <authorList>
            <consortium name="EnsemblMetazoa"/>
        </authorList>
    </citation>
    <scope>IDENTIFICATION</scope>
</reference>
<sequence>MAKNKVASIVGRAELLSALFSLSGLLYYCSYNGNNHDNNGDNNTNNDNKNNNPGSS</sequence>
<evidence type="ECO:0000256" key="1">
    <source>
        <dbReference type="SAM" id="MobiDB-lite"/>
    </source>
</evidence>
<dbReference type="HOGENOM" id="CLU_3016792_0_0_1"/>
<feature type="region of interest" description="Disordered" evidence="1">
    <location>
        <begin position="35"/>
        <end position="56"/>
    </location>
</feature>
<accession>T1JUU7</accession>
<evidence type="ECO:0000313" key="3">
    <source>
        <dbReference type="Proteomes" id="UP000015104"/>
    </source>
</evidence>
<dbReference type="EnsemblMetazoa" id="tetur02g02240.1">
    <property type="protein sequence ID" value="tetur02g02240.1"/>
    <property type="gene ID" value="tetur02g02240"/>
</dbReference>